<feature type="domain" description="VWFA" evidence="17">
    <location>
        <begin position="1169"/>
        <end position="1343"/>
    </location>
</feature>
<dbReference type="Gene3D" id="1.20.5.930">
    <property type="entry name" value="Bicelle-embedded integrin alpha(iib) transmembrane segment"/>
    <property type="match status" value="2"/>
</dbReference>
<comment type="similarity">
    <text evidence="2 16">Belongs to the integrin alpha chain family.</text>
</comment>
<keyword evidence="12" id="KW-1015">Disulfide bond</keyword>
<keyword evidence="3 16" id="KW-0812">Transmembrane</keyword>
<dbReference type="GO" id="GO:0007160">
    <property type="term" value="P:cell-matrix adhesion"/>
    <property type="evidence" value="ECO:0007669"/>
    <property type="project" value="TreeGrafter"/>
</dbReference>
<dbReference type="SUPFAM" id="SSF69179">
    <property type="entry name" value="Integrin domains"/>
    <property type="match status" value="4"/>
</dbReference>
<dbReference type="InterPro" id="IPR013519">
    <property type="entry name" value="Int_alpha_beta-p"/>
</dbReference>
<keyword evidence="6" id="KW-0677">Repeat</keyword>
<dbReference type="PROSITE" id="PS50234">
    <property type="entry name" value="VWFA"/>
    <property type="match status" value="2"/>
</dbReference>
<dbReference type="Gene3D" id="3.40.50.410">
    <property type="entry name" value="von Willebrand factor, type A domain"/>
    <property type="match status" value="2"/>
</dbReference>
<dbReference type="PANTHER" id="PTHR23220">
    <property type="entry name" value="INTEGRIN ALPHA"/>
    <property type="match status" value="1"/>
</dbReference>
<dbReference type="Gene3D" id="2.60.40.1510">
    <property type="entry name" value="ntegrin, alpha v. Chain A, domain 3"/>
    <property type="match status" value="2"/>
</dbReference>
<dbReference type="SUPFAM" id="SSF69318">
    <property type="entry name" value="Integrin alpha N-terminal domain"/>
    <property type="match status" value="2"/>
</dbReference>
<keyword evidence="7" id="KW-0106">Calcium</keyword>
<dbReference type="GO" id="GO:0009897">
    <property type="term" value="C:external side of plasma membrane"/>
    <property type="evidence" value="ECO:0007669"/>
    <property type="project" value="TreeGrafter"/>
</dbReference>
<feature type="repeat" description="FG-GAP" evidence="15">
    <location>
        <begin position="409"/>
        <end position="467"/>
    </location>
</feature>
<evidence type="ECO:0000256" key="15">
    <source>
        <dbReference type="PROSITE-ProRule" id="PRU00803"/>
    </source>
</evidence>
<comment type="subcellular location">
    <subcellularLocation>
        <location evidence="1 16">Membrane</location>
        <topology evidence="1 16">Single-pass type I membrane protein</topology>
    </subcellularLocation>
</comment>
<dbReference type="InterPro" id="IPR028994">
    <property type="entry name" value="Integrin_alpha_N"/>
</dbReference>
<dbReference type="GO" id="GO:0008305">
    <property type="term" value="C:integrin complex"/>
    <property type="evidence" value="ECO:0007669"/>
    <property type="project" value="InterPro"/>
</dbReference>
<dbReference type="InterPro" id="IPR036465">
    <property type="entry name" value="vWFA_dom_sf"/>
</dbReference>
<dbReference type="InterPro" id="IPR013517">
    <property type="entry name" value="FG-GAP"/>
</dbReference>
<dbReference type="Pfam" id="PF21520">
    <property type="entry name" value="ITGAX-like_Ig_3"/>
    <property type="match status" value="2"/>
</dbReference>
<dbReference type="InterPro" id="IPR013649">
    <property type="entry name" value="Integrin_alpha_Ig-like_1"/>
</dbReference>
<evidence type="ECO:0000256" key="2">
    <source>
        <dbReference type="ARBA" id="ARBA00008054"/>
    </source>
</evidence>
<dbReference type="InterPro" id="IPR048633">
    <property type="entry name" value="ITGAX-like_Ig_3"/>
</dbReference>
<dbReference type="SUPFAM" id="SSF53300">
    <property type="entry name" value="vWA-like"/>
    <property type="match status" value="2"/>
</dbReference>
<gene>
    <name evidence="18" type="ORF">FQA47_013376</name>
</gene>
<feature type="repeat" description="FG-GAP" evidence="15">
    <location>
        <begin position="472"/>
        <end position="533"/>
    </location>
</feature>
<comment type="caution">
    <text evidence="18">The sequence shown here is derived from an EMBL/GenBank/DDBJ whole genome shotgun (WGS) entry which is preliminary data.</text>
</comment>
<keyword evidence="5" id="KW-0732">Signal</keyword>
<evidence type="ECO:0000256" key="3">
    <source>
        <dbReference type="ARBA" id="ARBA00022692"/>
    </source>
</evidence>
<evidence type="ECO:0000256" key="6">
    <source>
        <dbReference type="ARBA" id="ARBA00022737"/>
    </source>
</evidence>
<dbReference type="PRINTS" id="PR00453">
    <property type="entry name" value="VWFADOMAIN"/>
</dbReference>
<dbReference type="PRINTS" id="PR01185">
    <property type="entry name" value="INTEGRINA"/>
</dbReference>
<dbReference type="SMART" id="SM00191">
    <property type="entry name" value="Int_alpha"/>
    <property type="match status" value="7"/>
</dbReference>
<keyword evidence="13 16" id="KW-0675">Receptor</keyword>
<dbReference type="Gene3D" id="2.60.40.1530">
    <property type="entry name" value="ntegrin, alpha v. Chain A, domain 4"/>
    <property type="match status" value="2"/>
</dbReference>
<dbReference type="SMART" id="SM00327">
    <property type="entry name" value="VWA"/>
    <property type="match status" value="2"/>
</dbReference>
<feature type="repeat" description="FG-GAP" evidence="15">
    <location>
        <begin position="1451"/>
        <end position="1511"/>
    </location>
</feature>
<dbReference type="PROSITE" id="PS00242">
    <property type="entry name" value="INTEGRIN_ALPHA"/>
    <property type="match status" value="2"/>
</dbReference>
<keyword evidence="10 16" id="KW-0401">Integrin</keyword>
<keyword evidence="9 16" id="KW-1133">Transmembrane helix</keyword>
<evidence type="ECO:0000256" key="13">
    <source>
        <dbReference type="ARBA" id="ARBA00023170"/>
    </source>
</evidence>
<dbReference type="InterPro" id="IPR032695">
    <property type="entry name" value="Integrin_dom_sf"/>
</dbReference>
<dbReference type="Pfam" id="PF20805">
    <property type="entry name" value="Integrin_A_Ig_2"/>
    <property type="match status" value="2"/>
</dbReference>
<evidence type="ECO:0000256" key="8">
    <source>
        <dbReference type="ARBA" id="ARBA00022889"/>
    </source>
</evidence>
<dbReference type="GO" id="GO:0033627">
    <property type="term" value="P:cell adhesion mediated by integrin"/>
    <property type="evidence" value="ECO:0007669"/>
    <property type="project" value="TreeGrafter"/>
</dbReference>
<evidence type="ECO:0000256" key="10">
    <source>
        <dbReference type="ARBA" id="ARBA00023037"/>
    </source>
</evidence>
<evidence type="ECO:0000256" key="12">
    <source>
        <dbReference type="ARBA" id="ARBA00023157"/>
    </source>
</evidence>
<dbReference type="Gene3D" id="2.130.10.130">
    <property type="entry name" value="Integrin alpha, N-terminal"/>
    <property type="match status" value="2"/>
</dbReference>
<accession>A0A834FIJ0</accession>
<keyword evidence="14" id="KW-0325">Glycoprotein</keyword>
<dbReference type="Proteomes" id="UP000646548">
    <property type="component" value="Unassembled WGS sequence"/>
</dbReference>
<evidence type="ECO:0000259" key="17">
    <source>
        <dbReference type="PROSITE" id="PS50234"/>
    </source>
</evidence>
<evidence type="ECO:0000313" key="18">
    <source>
        <dbReference type="EMBL" id="KAF6734717.1"/>
    </source>
</evidence>
<protein>
    <submittedName>
        <fullName evidence="18">Integrin alpha-M</fullName>
    </submittedName>
</protein>
<dbReference type="Pfam" id="PF08441">
    <property type="entry name" value="Integrin_A_Ig_1"/>
    <property type="match status" value="2"/>
</dbReference>
<dbReference type="InterPro" id="IPR002035">
    <property type="entry name" value="VWF_A"/>
</dbReference>
<evidence type="ECO:0000256" key="9">
    <source>
        <dbReference type="ARBA" id="ARBA00022989"/>
    </source>
</evidence>
<evidence type="ECO:0000256" key="7">
    <source>
        <dbReference type="ARBA" id="ARBA00022837"/>
    </source>
</evidence>
<feature type="repeat" description="FG-GAP" evidence="15">
    <location>
        <begin position="342"/>
        <end position="402"/>
    </location>
</feature>
<reference evidence="18" key="1">
    <citation type="journal article" name="BMC Genomics">
        <title>Long-read sequencing and de novo genome assembly of marine medaka (Oryzias melastigma).</title>
        <authorList>
            <person name="Liang P."/>
            <person name="Saqib H.S.A."/>
            <person name="Ni X."/>
            <person name="Shen Y."/>
        </authorList>
    </citation>
    <scope>NUCLEOTIDE SEQUENCE</scope>
    <source>
        <strain evidence="18">Bigg-433</strain>
    </source>
</reference>
<name>A0A834FIJ0_ORYME</name>
<dbReference type="InterPro" id="IPR000413">
    <property type="entry name" value="Integrin_alpha"/>
</dbReference>
<dbReference type="InterPro" id="IPR018184">
    <property type="entry name" value="Integrin_alpha_C_CS"/>
</dbReference>
<dbReference type="PANTHER" id="PTHR23220:SF118">
    <property type="entry name" value="INTEGRIN ALPHA-X"/>
    <property type="match status" value="1"/>
</dbReference>
<evidence type="ECO:0000256" key="11">
    <source>
        <dbReference type="ARBA" id="ARBA00023136"/>
    </source>
</evidence>
<evidence type="ECO:0000256" key="5">
    <source>
        <dbReference type="ARBA" id="ARBA00022729"/>
    </source>
</evidence>
<sequence>MITNPEDQNTMICGPSVAMECKLVTLYKGLCVEVDKNNKFQRQMPDKLEDCGESDIAFLLDGSGSVLPENFVVVKDFVKKMIVSLKQKGTKFAIAKFSDTDKFKLEYDFKTFPHFDWEKKIDEIPYVMGKTYTGAAIKSLMTDLFTPSGGSRKDAKKILIVITDGKSSDPEDLKKALKEAEKKNITRFAIGVGSDFEDKAAQEELNNIASPPPENHMFRVDGFDALEKMRNNLEFKIFSIEGSKSGTKLTSELSQEGFSMAFVPRGVQMGTVGANDWRGGFREYDYIGRLSGSYEPMDLEQDSYLGYSMVIAKNKSDILTILGAPRNRHTGAVDVVFKRKLQKRIHPKESQVGQYFGAVICAMDANGDDITDLILISAPMYKDGNREGRVYVCTLANRDVDCHFNTRSSLIILKGDASEIGRFGSTLAVLPDLNLDGFKDLAVGAPLENNGEGSIYIFLSESGKSINPSYSQRITASDVQPGLKFFGISISQQSFDQNGDGLPDLAVGSKGTVVLLRSTPVVMVKAEVSFSPSEIPAPSGKCNIPVEGTATVCFTMTNVSAVDTANAQINYTLTLDSTRKHPNNRAYIHEKERRNNVSGSVDLDLVGTKCIDLNFLIKPCPEDAFNPLRNELQFTFDGLPSETKLKPSLDKRSQTTTHYQLEFERNCGKDNKCVDNLKVDFNFSSALVKVGMDELLNVTVSLDNTEENSYNTFVTLTYPAGISYRKFSPLKARFNVSYGIGTNSQLGRRIVVTANVTSGNSEHATSSELHKEREIDVKYSILVTFDSYSSYCNFTFGKKNKPKPFNQLIEVTNNFRAVNLTVVLKIPVKIGQQDIWTDLGDLQIPGCKSRKNEEPAVSDSVAQIKEHKRVNCSVATCSVFECDVFMKKIDRRTFNITANLSPKWIDQIGLPDAKFLLTSMASLEYDKDEFILSTHSLVPKIEAEIEVYSEPNFIKEIIGGSLGGFLFLLLVTVVLYKAGFFKRKYTGMTEETAALNERELTPQRQSKLDFSHFNVALHESNTMDWILIATPIWLVLEAALCFNVDPVAWKSLRVEDAGFGQQMVQRESDLLVGAPLQQYSGNRRGRIFQCSKETCRPMNIYDGELAVNMSLGLTMTYDSMRQKTLVCGPTIPTECKHITLYNGKCIELDRSNRVTSRFPSKLPECTQADIAFLLDGSGSVDSRDFEKMKTFVINLISSLQGEDFAVTQFSTNHRTYFNFATYSPTNWWSAVNAIRQQGGGTNTATAILNVVQEVFSRSGRPNANKILIVITDGESYDTEKLPSAINRANSRNIVRYAIGVGRAFSSSSSRGKQELDQIASAPKQTHVFQVESFQALDNIRKALQSQIFPIEGSQTSGNTLKMEMSQEGFSAAYVAQGIQMGIVGANQWRGGYKRYDGGTTVSYESMSMAPDSYLGYSMTIATTSRRTLTILGAPRYQHRGAVEVVFADKIITLINPSQLQAGEYFGAVVCAMDVDSDQLTDLVLVSSPMYKEADREGRVYVCTLTAFSMDCYFNLPSLQIILKGDAMIKGRFGSSLAVLPDLNMDRLNDLAVGAPLENDGQGSIYIFHGGRDNGINTINPTYSQRIAASQVQAGLKFFGVSLSQWSFDQSGDNLPDLVVGSKGTVVYLRSRPIVTVEAFVTFSPKKISTQEENCSKDLKNTAAICFLIKTQTTVDTARAKITYTFTLDATRKSPNNRAYFAEKRRHQTGSTEANLENKACSPIEFFTQACPEDALNPLKNELSFTFEGLPSNENLRPSLAHQAMTTFHPMEFEINCGADETCMDNLKVDFDFRSSPLVKVGIDEVLDVIVSLENREENSYNSYVTLTYPAGISYTKFTMIKGRIECNSTDSENGESRGTTICTVDKPILKSKSKANFILSYGIGSNSQLGRKIFITANATSGNQQHSSLSELYKKKEIDVKYSILVTIEGSHSYTNFSFEKVEEKPFQQSTEVTNNFRPLNLTVVIEVPIKLGDKDIWGNSQSLQIPDCRSVNDKSPAITDFIPHVKANKTVDCSVATCRTFKCRRFMERQDKTTYTISANLSSAWIEQIGLSASRFLLISTVSLEYDQDQYIFFSTTSNHNPPVRKIETEVEVYTAPNFTKEIVGGSLGGLAFVALVTAALYKAGFFKRKYNQMINENENAGDPVPDGEAPPEA</sequence>
<dbReference type="PROSITE" id="PS51470">
    <property type="entry name" value="FG_GAP"/>
    <property type="match status" value="5"/>
</dbReference>
<keyword evidence="8 16" id="KW-0130">Cell adhesion</keyword>
<feature type="transmembrane region" description="Helical" evidence="16">
    <location>
        <begin position="2104"/>
        <end position="2123"/>
    </location>
</feature>
<dbReference type="Pfam" id="PF01839">
    <property type="entry name" value="FG-GAP"/>
    <property type="match status" value="2"/>
</dbReference>
<organism evidence="18 19">
    <name type="scientific">Oryzias melastigma</name>
    <name type="common">Marine medaka</name>
    <dbReference type="NCBI Taxonomy" id="30732"/>
    <lineage>
        <taxon>Eukaryota</taxon>
        <taxon>Metazoa</taxon>
        <taxon>Chordata</taxon>
        <taxon>Craniata</taxon>
        <taxon>Vertebrata</taxon>
        <taxon>Euteleostomi</taxon>
        <taxon>Actinopterygii</taxon>
        <taxon>Neopterygii</taxon>
        <taxon>Teleostei</taxon>
        <taxon>Neoteleostei</taxon>
        <taxon>Acanthomorphata</taxon>
        <taxon>Ovalentaria</taxon>
        <taxon>Atherinomorphae</taxon>
        <taxon>Beloniformes</taxon>
        <taxon>Adrianichthyidae</taxon>
        <taxon>Oryziinae</taxon>
        <taxon>Oryzias</taxon>
    </lineage>
</organism>
<feature type="repeat" description="FG-GAP" evidence="15">
    <location>
        <begin position="1519"/>
        <end position="1576"/>
    </location>
</feature>
<feature type="domain" description="VWFA" evidence="17">
    <location>
        <begin position="55"/>
        <end position="233"/>
    </location>
</feature>
<proteinExistence type="inferred from homology"/>
<dbReference type="Pfam" id="PF00092">
    <property type="entry name" value="VWA"/>
    <property type="match status" value="2"/>
</dbReference>
<evidence type="ECO:0000313" key="19">
    <source>
        <dbReference type="Proteomes" id="UP000646548"/>
    </source>
</evidence>
<evidence type="ECO:0000256" key="4">
    <source>
        <dbReference type="ARBA" id="ARBA00022723"/>
    </source>
</evidence>
<dbReference type="GO" id="GO:0005178">
    <property type="term" value="F:integrin binding"/>
    <property type="evidence" value="ECO:0007669"/>
    <property type="project" value="TreeGrafter"/>
</dbReference>
<dbReference type="Gene3D" id="2.60.40.1460">
    <property type="entry name" value="Integrin domains. Chain A, domain 2"/>
    <property type="match status" value="2"/>
</dbReference>
<evidence type="ECO:0000256" key="1">
    <source>
        <dbReference type="ARBA" id="ARBA00004479"/>
    </source>
</evidence>
<dbReference type="GO" id="GO:0098609">
    <property type="term" value="P:cell-cell adhesion"/>
    <property type="evidence" value="ECO:0007669"/>
    <property type="project" value="TreeGrafter"/>
</dbReference>
<dbReference type="GO" id="GO:0007229">
    <property type="term" value="P:integrin-mediated signaling pathway"/>
    <property type="evidence" value="ECO:0007669"/>
    <property type="project" value="UniProtKB-KW"/>
</dbReference>
<keyword evidence="4" id="KW-0479">Metal-binding</keyword>
<dbReference type="GO" id="GO:0046872">
    <property type="term" value="F:metal ion binding"/>
    <property type="evidence" value="ECO:0007669"/>
    <property type="project" value="UniProtKB-KW"/>
</dbReference>
<dbReference type="EMBL" id="WKFB01000126">
    <property type="protein sequence ID" value="KAF6734717.1"/>
    <property type="molecule type" value="Genomic_DNA"/>
</dbReference>
<evidence type="ECO:0000256" key="16">
    <source>
        <dbReference type="RuleBase" id="RU003762"/>
    </source>
</evidence>
<evidence type="ECO:0000256" key="14">
    <source>
        <dbReference type="ARBA" id="ARBA00023180"/>
    </source>
</evidence>
<keyword evidence="11 16" id="KW-0472">Membrane</keyword>
<dbReference type="InterPro" id="IPR048285">
    <property type="entry name" value="Integrin_alpha_Ig-like_2"/>
</dbReference>